<dbReference type="Pfam" id="PF14602">
    <property type="entry name" value="Hexapep_2"/>
    <property type="match status" value="1"/>
</dbReference>
<protein>
    <submittedName>
        <fullName evidence="5">Acetyl/acyl transferase related protein</fullName>
    </submittedName>
</protein>
<keyword evidence="2 5" id="KW-0808">Transferase</keyword>
<evidence type="ECO:0000256" key="4">
    <source>
        <dbReference type="ARBA" id="ARBA00023154"/>
    </source>
</evidence>
<dbReference type="GeneID" id="10288070"/>
<accession>F0QU90</accession>
<dbReference type="InterPro" id="IPR011004">
    <property type="entry name" value="Trimer_LpxA-like_sf"/>
</dbReference>
<dbReference type="HOGENOM" id="CLU_051638_9_0_2"/>
<keyword evidence="3" id="KW-0220">Diaminopimelate biosynthesis</keyword>
<keyword evidence="6" id="KW-1185">Reference proteome</keyword>
<dbReference type="STRING" id="985053.VMUT_0418"/>
<keyword evidence="4" id="KW-0457">Lysine biosynthesis</keyword>
<proteinExistence type="predicted"/>
<dbReference type="OrthoDB" id="30669at2157"/>
<dbReference type="eggNOG" id="arCOG00666">
    <property type="taxonomic scope" value="Archaea"/>
</dbReference>
<dbReference type="EMBL" id="CP002529">
    <property type="protein sequence ID" value="ADY00630.1"/>
    <property type="molecule type" value="Genomic_DNA"/>
</dbReference>
<evidence type="ECO:0000256" key="2">
    <source>
        <dbReference type="ARBA" id="ARBA00022679"/>
    </source>
</evidence>
<dbReference type="PANTHER" id="PTHR43300:SF10">
    <property type="entry name" value="2,3,4,5-TETRAHYDROPYRIDINE-2,6-DICARBOXYLATE N-ACETYLTRANSFERASE"/>
    <property type="match status" value="1"/>
</dbReference>
<dbReference type="KEGG" id="vmo:VMUT_0418"/>
<dbReference type="SUPFAM" id="SSF51161">
    <property type="entry name" value="Trimeric LpxA-like enzymes"/>
    <property type="match status" value="1"/>
</dbReference>
<evidence type="ECO:0000313" key="6">
    <source>
        <dbReference type="Proteomes" id="UP000007485"/>
    </source>
</evidence>
<sequence>MTYISPKAKILSKSISRDVVILGPSVIGEGTIIEPLVVIGHPIRSKLISMRNTDLEIEQLMNEVSNGTVIGRNCIIRSNVVIYENVEVHDGVETGHNALIRENTKIGSNTRIGSGVIIDGDTVIGNNVSIQSMVYIPRGTVIGDNVFLGPNVVITNDKYPPSKRLDGVKIGRNAVIGANATLIAGVEIGENAVVAAGSVVTKDVPPGEVVVGVPAKSIYSVDVFIKKRIEYEKSETP</sequence>
<evidence type="ECO:0000256" key="1">
    <source>
        <dbReference type="ARBA" id="ARBA00022605"/>
    </source>
</evidence>
<dbReference type="InterPro" id="IPR001451">
    <property type="entry name" value="Hexapep"/>
</dbReference>
<organism evidence="5 6">
    <name type="scientific">Vulcanisaeta moutnovskia (strain 768-28)</name>
    <dbReference type="NCBI Taxonomy" id="985053"/>
    <lineage>
        <taxon>Archaea</taxon>
        <taxon>Thermoproteota</taxon>
        <taxon>Thermoprotei</taxon>
        <taxon>Thermoproteales</taxon>
        <taxon>Thermoproteaceae</taxon>
        <taxon>Vulcanisaeta</taxon>
    </lineage>
</organism>
<dbReference type="PROSITE" id="PS00101">
    <property type="entry name" value="HEXAPEP_TRANSFERASES"/>
    <property type="match status" value="2"/>
</dbReference>
<dbReference type="InterPro" id="IPR018357">
    <property type="entry name" value="Hexapep_transf_CS"/>
</dbReference>
<dbReference type="AlphaFoldDB" id="F0QU90"/>
<evidence type="ECO:0000256" key="3">
    <source>
        <dbReference type="ARBA" id="ARBA00022915"/>
    </source>
</evidence>
<dbReference type="RefSeq" id="WP_013603793.1">
    <property type="nucleotide sequence ID" value="NC_015151.1"/>
</dbReference>
<dbReference type="GO" id="GO:0019877">
    <property type="term" value="P:diaminopimelate biosynthetic process"/>
    <property type="evidence" value="ECO:0007669"/>
    <property type="project" value="UniProtKB-KW"/>
</dbReference>
<name>F0QU90_VULM7</name>
<gene>
    <name evidence="5" type="ordered locus">VMUT_0418</name>
</gene>
<dbReference type="GO" id="GO:0009085">
    <property type="term" value="P:lysine biosynthetic process"/>
    <property type="evidence" value="ECO:0007669"/>
    <property type="project" value="UniProtKB-KW"/>
</dbReference>
<dbReference type="Gene3D" id="2.160.10.10">
    <property type="entry name" value="Hexapeptide repeat proteins"/>
    <property type="match status" value="1"/>
</dbReference>
<dbReference type="Proteomes" id="UP000007485">
    <property type="component" value="Chromosome"/>
</dbReference>
<dbReference type="PANTHER" id="PTHR43300">
    <property type="entry name" value="ACETYLTRANSFERASE"/>
    <property type="match status" value="1"/>
</dbReference>
<dbReference type="InterPro" id="IPR050179">
    <property type="entry name" value="Trans_hexapeptide_repeat"/>
</dbReference>
<dbReference type="GO" id="GO:0016740">
    <property type="term" value="F:transferase activity"/>
    <property type="evidence" value="ECO:0007669"/>
    <property type="project" value="UniProtKB-KW"/>
</dbReference>
<dbReference type="Pfam" id="PF00132">
    <property type="entry name" value="Hexapep"/>
    <property type="match status" value="2"/>
</dbReference>
<dbReference type="CDD" id="cd03358">
    <property type="entry name" value="LbH_WxcM_N_like"/>
    <property type="match status" value="1"/>
</dbReference>
<keyword evidence="1" id="KW-0028">Amino-acid biosynthesis</keyword>
<reference evidence="5 6" key="1">
    <citation type="journal article" date="2011" name="J. Bacteriol.">
        <title>Complete genome sequence of 'Vulcanisaeta moutnovskia' strain 768-28, a novel member of the hyperthermophilic crenarchaeal genus vulcanisaeta.</title>
        <authorList>
            <person name="Gumerov V.M."/>
            <person name="Mardanov A.V."/>
            <person name="Beletsky A.V."/>
            <person name="Prokofeva M.I."/>
            <person name="Bonch-Osmolovskaya E.A."/>
            <person name="Ravin N.V."/>
            <person name="Skryabin K.G."/>
        </authorList>
    </citation>
    <scope>NUCLEOTIDE SEQUENCE [LARGE SCALE GENOMIC DNA]</scope>
    <source>
        <strain evidence="5 6">768-28</strain>
    </source>
</reference>
<evidence type="ECO:0000313" key="5">
    <source>
        <dbReference type="EMBL" id="ADY00630.1"/>
    </source>
</evidence>